<keyword evidence="6" id="KW-0539">Nucleus</keyword>
<dbReference type="InterPro" id="IPR009057">
    <property type="entry name" value="Homeodomain-like_sf"/>
</dbReference>
<evidence type="ECO:0000256" key="5">
    <source>
        <dbReference type="ARBA" id="ARBA00023163"/>
    </source>
</evidence>
<evidence type="ECO:0000256" key="3">
    <source>
        <dbReference type="ARBA" id="ARBA00023015"/>
    </source>
</evidence>
<dbReference type="PANTHER" id="PTHR47997:SF87">
    <property type="entry name" value="TRANSCRIPTION FACTOR MYB26"/>
    <property type="match status" value="1"/>
</dbReference>
<dbReference type="SMART" id="SM00717">
    <property type="entry name" value="SANT"/>
    <property type="match status" value="2"/>
</dbReference>
<dbReference type="FunFam" id="1.10.10.60:FF:000185">
    <property type="entry name" value="MYB transcription factor"/>
    <property type="match status" value="1"/>
</dbReference>
<dbReference type="InterPro" id="IPR051953">
    <property type="entry name" value="Plant_SW-associated_TFs"/>
</dbReference>
<name>A0AAD7L4T5_QUISA</name>
<dbReference type="Gene3D" id="1.10.10.60">
    <property type="entry name" value="Homeodomain-like"/>
    <property type="match status" value="2"/>
</dbReference>
<feature type="domain" description="HTH myb-type" evidence="8">
    <location>
        <begin position="66"/>
        <end position="116"/>
    </location>
</feature>
<evidence type="ECO:0000259" key="8">
    <source>
        <dbReference type="PROSITE" id="PS51294"/>
    </source>
</evidence>
<evidence type="ECO:0000256" key="1">
    <source>
        <dbReference type="ARBA" id="ARBA00004123"/>
    </source>
</evidence>
<dbReference type="Pfam" id="PF00249">
    <property type="entry name" value="Myb_DNA-binding"/>
    <property type="match status" value="2"/>
</dbReference>
<evidence type="ECO:0000256" key="2">
    <source>
        <dbReference type="ARBA" id="ARBA00022737"/>
    </source>
</evidence>
<dbReference type="EMBL" id="JARAOO010000011">
    <property type="protein sequence ID" value="KAJ7951576.1"/>
    <property type="molecule type" value="Genomic_DNA"/>
</dbReference>
<dbReference type="PROSITE" id="PS50090">
    <property type="entry name" value="MYB_LIKE"/>
    <property type="match status" value="2"/>
</dbReference>
<organism evidence="9 10">
    <name type="scientific">Quillaja saponaria</name>
    <name type="common">Soap bark tree</name>
    <dbReference type="NCBI Taxonomy" id="32244"/>
    <lineage>
        <taxon>Eukaryota</taxon>
        <taxon>Viridiplantae</taxon>
        <taxon>Streptophyta</taxon>
        <taxon>Embryophyta</taxon>
        <taxon>Tracheophyta</taxon>
        <taxon>Spermatophyta</taxon>
        <taxon>Magnoliopsida</taxon>
        <taxon>eudicotyledons</taxon>
        <taxon>Gunneridae</taxon>
        <taxon>Pentapetalae</taxon>
        <taxon>rosids</taxon>
        <taxon>fabids</taxon>
        <taxon>Fabales</taxon>
        <taxon>Quillajaceae</taxon>
        <taxon>Quillaja</taxon>
    </lineage>
</organism>
<dbReference type="GO" id="GO:0005634">
    <property type="term" value="C:nucleus"/>
    <property type="evidence" value="ECO:0007669"/>
    <property type="project" value="UniProtKB-SubCell"/>
</dbReference>
<feature type="domain" description="Myb-like" evidence="7">
    <location>
        <begin position="62"/>
        <end position="112"/>
    </location>
</feature>
<dbReference type="InterPro" id="IPR017930">
    <property type="entry name" value="Myb_dom"/>
</dbReference>
<dbReference type="SUPFAM" id="SSF46689">
    <property type="entry name" value="Homeodomain-like"/>
    <property type="match status" value="1"/>
</dbReference>
<dbReference type="InterPro" id="IPR001005">
    <property type="entry name" value="SANT/Myb"/>
</dbReference>
<dbReference type="KEGG" id="qsa:O6P43_027600"/>
<feature type="domain" description="HTH myb-type" evidence="8">
    <location>
        <begin position="9"/>
        <end position="65"/>
    </location>
</feature>
<proteinExistence type="predicted"/>
<dbReference type="FunFam" id="1.10.10.60:FF:000140">
    <property type="entry name" value="Myb transcription factor"/>
    <property type="match status" value="1"/>
</dbReference>
<feature type="domain" description="Myb-like" evidence="7">
    <location>
        <begin position="9"/>
        <end position="61"/>
    </location>
</feature>
<evidence type="ECO:0000313" key="9">
    <source>
        <dbReference type="EMBL" id="KAJ7951576.1"/>
    </source>
</evidence>
<comment type="caution">
    <text evidence="9">The sequence shown here is derived from an EMBL/GenBank/DDBJ whole genome shotgun (WGS) entry which is preliminary data.</text>
</comment>
<dbReference type="CDD" id="cd00167">
    <property type="entry name" value="SANT"/>
    <property type="match status" value="2"/>
</dbReference>
<keyword evidence="10" id="KW-1185">Reference proteome</keyword>
<evidence type="ECO:0000259" key="7">
    <source>
        <dbReference type="PROSITE" id="PS50090"/>
    </source>
</evidence>
<evidence type="ECO:0000313" key="10">
    <source>
        <dbReference type="Proteomes" id="UP001163823"/>
    </source>
</evidence>
<protein>
    <submittedName>
        <fullName evidence="9">Myb transcription factor</fullName>
    </submittedName>
</protein>
<gene>
    <name evidence="9" type="ORF">O6P43_027600</name>
</gene>
<dbReference type="Proteomes" id="UP001163823">
    <property type="component" value="Chromosome 11"/>
</dbReference>
<keyword evidence="4" id="KW-0238">DNA-binding</keyword>
<dbReference type="GO" id="GO:0003677">
    <property type="term" value="F:DNA binding"/>
    <property type="evidence" value="ECO:0007669"/>
    <property type="project" value="UniProtKB-KW"/>
</dbReference>
<dbReference type="AlphaFoldDB" id="A0AAD7L4T5"/>
<sequence>MGHHSCCNKQKVKRGLWSTEEDEKLIKYISTYGHGSWSSVPKLAGLQRCGKSCRLRWINYLRPDLKRGSFSPQEVALIIGLHDFLGNRWAKIAKHLPGRTDNEVKNFWNSNIKKKLIPYEAVLSLATFSDIHNLGGSKENFFPPTANPNLILNTQQDHQLYLPSTPTPNLQGFAHNGLKIDIDNFSPNLLHFQTPIPLPPSNSSSSYNDTWTTLDHLPLQLDPNHQETQIFNDDTAPPYIVEKFINQSIIADTYRSSSSVSMVPNLCENNDGYVCSTPYSSASKELDPTTRIHDCYPYGSSAHITPNEMDYFDAINISSLPSSSTLMSSSASSLSPLSSIQIVTNPCLPSSWEPYTI</sequence>
<evidence type="ECO:0000256" key="4">
    <source>
        <dbReference type="ARBA" id="ARBA00023125"/>
    </source>
</evidence>
<keyword evidence="2" id="KW-0677">Repeat</keyword>
<dbReference type="PROSITE" id="PS51294">
    <property type="entry name" value="HTH_MYB"/>
    <property type="match status" value="2"/>
</dbReference>
<evidence type="ECO:0000256" key="6">
    <source>
        <dbReference type="ARBA" id="ARBA00023242"/>
    </source>
</evidence>
<reference evidence="9" key="1">
    <citation type="journal article" date="2023" name="Science">
        <title>Elucidation of the pathway for biosynthesis of saponin adjuvants from the soapbark tree.</title>
        <authorList>
            <person name="Reed J."/>
            <person name="Orme A."/>
            <person name="El-Demerdash A."/>
            <person name="Owen C."/>
            <person name="Martin L.B.B."/>
            <person name="Misra R.C."/>
            <person name="Kikuchi S."/>
            <person name="Rejzek M."/>
            <person name="Martin A.C."/>
            <person name="Harkess A."/>
            <person name="Leebens-Mack J."/>
            <person name="Louveau T."/>
            <person name="Stephenson M.J."/>
            <person name="Osbourn A."/>
        </authorList>
    </citation>
    <scope>NUCLEOTIDE SEQUENCE</scope>
    <source>
        <strain evidence="9">S10</strain>
    </source>
</reference>
<keyword evidence="5" id="KW-0804">Transcription</keyword>
<dbReference type="PANTHER" id="PTHR47997">
    <property type="entry name" value="MYB DOMAIN PROTEIN 55"/>
    <property type="match status" value="1"/>
</dbReference>
<keyword evidence="3" id="KW-0805">Transcription regulation</keyword>
<comment type="subcellular location">
    <subcellularLocation>
        <location evidence="1">Nucleus</location>
    </subcellularLocation>
</comment>
<accession>A0AAD7L4T5</accession>